<dbReference type="STRING" id="180088.A0A1J8QHZ2"/>
<protein>
    <recommendedName>
        <fullName evidence="4">Endo-1,6-alpha-mannosidase</fullName>
    </recommendedName>
</protein>
<proteinExistence type="predicted"/>
<name>A0A1J8QHZ2_9AGAM</name>
<dbReference type="InterPro" id="IPR005198">
    <property type="entry name" value="Glyco_hydro_76"/>
</dbReference>
<feature type="chain" id="PRO_5013267146" description="Endo-1,6-alpha-mannosidase" evidence="1">
    <location>
        <begin position="19"/>
        <end position="403"/>
    </location>
</feature>
<dbReference type="InterPro" id="IPR008928">
    <property type="entry name" value="6-hairpin_glycosidase_sf"/>
</dbReference>
<evidence type="ECO:0000313" key="3">
    <source>
        <dbReference type="Proteomes" id="UP000183567"/>
    </source>
</evidence>
<evidence type="ECO:0000313" key="2">
    <source>
        <dbReference type="EMBL" id="OJA11364.1"/>
    </source>
</evidence>
<evidence type="ECO:0008006" key="4">
    <source>
        <dbReference type="Google" id="ProtNLM"/>
    </source>
</evidence>
<keyword evidence="1" id="KW-0732">Signal</keyword>
<dbReference type="PANTHER" id="PTHR47791:SF3">
    <property type="entry name" value="MEIOTICALLY UP-REGULATED GENE 191 PROTEIN"/>
    <property type="match status" value="1"/>
</dbReference>
<dbReference type="Proteomes" id="UP000183567">
    <property type="component" value="Unassembled WGS sequence"/>
</dbReference>
<dbReference type="PANTHER" id="PTHR47791">
    <property type="entry name" value="MEIOTICALLY UP-REGULATED GENE 191 PROTEIN"/>
    <property type="match status" value="1"/>
</dbReference>
<comment type="caution">
    <text evidence="2">The sequence shown here is derived from an EMBL/GenBank/DDBJ whole genome shotgun (WGS) entry which is preliminary data.</text>
</comment>
<accession>A0A1J8QHZ2</accession>
<dbReference type="EMBL" id="LVVM01005099">
    <property type="protein sequence ID" value="OJA11364.1"/>
    <property type="molecule type" value="Genomic_DNA"/>
</dbReference>
<keyword evidence="3" id="KW-1185">Reference proteome</keyword>
<dbReference type="Gene3D" id="1.50.10.20">
    <property type="match status" value="1"/>
</dbReference>
<dbReference type="AlphaFoldDB" id="A0A1J8QHZ2"/>
<organism evidence="2 3">
    <name type="scientific">Rhizopogon vesiculosus</name>
    <dbReference type="NCBI Taxonomy" id="180088"/>
    <lineage>
        <taxon>Eukaryota</taxon>
        <taxon>Fungi</taxon>
        <taxon>Dikarya</taxon>
        <taxon>Basidiomycota</taxon>
        <taxon>Agaricomycotina</taxon>
        <taxon>Agaricomycetes</taxon>
        <taxon>Agaricomycetidae</taxon>
        <taxon>Boletales</taxon>
        <taxon>Suillineae</taxon>
        <taxon>Rhizopogonaceae</taxon>
        <taxon>Rhizopogon</taxon>
    </lineage>
</organism>
<reference evidence="2 3" key="1">
    <citation type="submission" date="2016-03" db="EMBL/GenBank/DDBJ databases">
        <title>Comparative genomics of the ectomycorrhizal sister species Rhizopogon vinicolor and Rhizopogon vesiculosus (Basidiomycota: Boletales) reveals a divergence of the mating type B locus.</title>
        <authorList>
            <person name="Mujic A.B."/>
            <person name="Kuo A."/>
            <person name="Tritt A."/>
            <person name="Lipzen A."/>
            <person name="Chen C."/>
            <person name="Johnson J."/>
            <person name="Sharma A."/>
            <person name="Barry K."/>
            <person name="Grigoriev I.V."/>
            <person name="Spatafora J.W."/>
        </authorList>
    </citation>
    <scope>NUCLEOTIDE SEQUENCE [LARGE SCALE GENOMIC DNA]</scope>
    <source>
        <strain evidence="2 3">AM-OR11-056</strain>
    </source>
</reference>
<dbReference type="OrthoDB" id="9984024at2759"/>
<sequence>MLASSLVLLALAFRLTVAQNLSIPSTWRVIRARSAVSIVPYLQFIFDPSLYSGFGYWQDANVLSAMANLDYFTISRANQQAVTDSLNAAFSLYTDYDQYGVSFYNDDAMWWATAAYYGYRAYGDINLLSHAIETWQHVSNYVITASDASSGKQPNKDFLIEGSCDGETMVGGVFWRPTSDDTSVNSITTGYDVILFYLKCAHLVRVNLSAYLTSATGNITYNNAAILSANFIKTSNMNSGGLILDSIDAQDCTRSPSDWLFTYNSGKYIEGLSVLASVTGNSSWTSLLVDIVAVATKATAWEGSNGIITEGADITEDNDDVGFKAVLIRGLAEAWSRNIGNTALRTLIQSYIDFNALLDLASTSDSGSTWYSPAWEGPGPTSFIAWGQLAAVDVLVSAVRINS</sequence>
<dbReference type="Pfam" id="PF03663">
    <property type="entry name" value="Glyco_hydro_76"/>
    <property type="match status" value="1"/>
</dbReference>
<feature type="signal peptide" evidence="1">
    <location>
        <begin position="1"/>
        <end position="18"/>
    </location>
</feature>
<dbReference type="InterPro" id="IPR053169">
    <property type="entry name" value="MUG_Protein"/>
</dbReference>
<dbReference type="GO" id="GO:0005975">
    <property type="term" value="P:carbohydrate metabolic process"/>
    <property type="evidence" value="ECO:0007669"/>
    <property type="project" value="InterPro"/>
</dbReference>
<dbReference type="SUPFAM" id="SSF48208">
    <property type="entry name" value="Six-hairpin glycosidases"/>
    <property type="match status" value="1"/>
</dbReference>
<gene>
    <name evidence="2" type="ORF">AZE42_05158</name>
</gene>
<evidence type="ECO:0000256" key="1">
    <source>
        <dbReference type="SAM" id="SignalP"/>
    </source>
</evidence>